<evidence type="ECO:0008006" key="3">
    <source>
        <dbReference type="Google" id="ProtNLM"/>
    </source>
</evidence>
<dbReference type="KEGG" id="cts:Ctha_0574"/>
<dbReference type="Pfam" id="PF10025">
    <property type="entry name" value="DUF2267"/>
    <property type="match status" value="1"/>
</dbReference>
<evidence type="ECO:0000313" key="1">
    <source>
        <dbReference type="EMBL" id="ACF13045.1"/>
    </source>
</evidence>
<evidence type="ECO:0000313" key="2">
    <source>
        <dbReference type="Proteomes" id="UP000001208"/>
    </source>
</evidence>
<name>B3QV91_CHLT3</name>
<dbReference type="OrthoDB" id="20942at2"/>
<gene>
    <name evidence="1" type="ordered locus">Ctha_0574</name>
</gene>
<dbReference type="Gene3D" id="1.10.490.110">
    <property type="entry name" value="Uncharacterized conserved protein DUF2267"/>
    <property type="match status" value="1"/>
</dbReference>
<reference evidence="1 2" key="1">
    <citation type="submission" date="2008-06" db="EMBL/GenBank/DDBJ databases">
        <title>Complete sequence of Chloroherpeton thalassium ATCC 35110.</title>
        <authorList>
            <consortium name="US DOE Joint Genome Institute"/>
            <person name="Lucas S."/>
            <person name="Copeland A."/>
            <person name="Lapidus A."/>
            <person name="Glavina del Rio T."/>
            <person name="Dalin E."/>
            <person name="Tice H."/>
            <person name="Bruce D."/>
            <person name="Goodwin L."/>
            <person name="Pitluck S."/>
            <person name="Schmutz J."/>
            <person name="Larimer F."/>
            <person name="Land M."/>
            <person name="Hauser L."/>
            <person name="Kyrpides N."/>
            <person name="Mikhailova N."/>
            <person name="Liu Z."/>
            <person name="Li T."/>
            <person name="Zhao F."/>
            <person name="Overmann J."/>
            <person name="Bryant D.A."/>
            <person name="Richardson P."/>
        </authorList>
    </citation>
    <scope>NUCLEOTIDE SEQUENCE [LARGE SCALE GENOMIC DNA]</scope>
    <source>
        <strain evidence="2">ATCC 35110 / GB-78</strain>
    </source>
</reference>
<dbReference type="RefSeq" id="WP_012499129.1">
    <property type="nucleotide sequence ID" value="NC_011026.1"/>
</dbReference>
<dbReference type="InterPro" id="IPR038282">
    <property type="entry name" value="DUF2267_sf"/>
</dbReference>
<sequence length="139" mass="15956">MPVPKEYQSATDDFYKFLVDAREISELGSTHQTYTMAQGVLQTFRRRLTVKEALLFASVLPPILRAIFIADWNIDDPIRPFEDRITMTKEVQSLRKTHNFAPESSIRTVAKALRKNVDELAFDKILAKLPEGAVDFWTP</sequence>
<dbReference type="InterPro" id="IPR018727">
    <property type="entry name" value="DUF2267"/>
</dbReference>
<keyword evidence="2" id="KW-1185">Reference proteome</keyword>
<organism evidence="1 2">
    <name type="scientific">Chloroherpeton thalassium (strain ATCC 35110 / GB-78)</name>
    <dbReference type="NCBI Taxonomy" id="517418"/>
    <lineage>
        <taxon>Bacteria</taxon>
        <taxon>Pseudomonadati</taxon>
        <taxon>Chlorobiota</taxon>
        <taxon>Chlorobiia</taxon>
        <taxon>Chlorobiales</taxon>
        <taxon>Chloroherpetonaceae</taxon>
        <taxon>Chloroherpeton</taxon>
    </lineage>
</organism>
<dbReference type="EMBL" id="CP001100">
    <property type="protein sequence ID" value="ACF13045.1"/>
    <property type="molecule type" value="Genomic_DNA"/>
</dbReference>
<dbReference type="eggNOG" id="COG5502">
    <property type="taxonomic scope" value="Bacteria"/>
</dbReference>
<proteinExistence type="predicted"/>
<dbReference type="Proteomes" id="UP000001208">
    <property type="component" value="Chromosome"/>
</dbReference>
<dbReference type="AlphaFoldDB" id="B3QV91"/>
<dbReference type="HOGENOM" id="CLU_1811838_0_0_10"/>
<accession>B3QV91</accession>
<dbReference type="STRING" id="517418.Ctha_0574"/>
<protein>
    <recommendedName>
        <fullName evidence="3">DUF2267 domain-containing protein</fullName>
    </recommendedName>
</protein>